<protein>
    <submittedName>
        <fullName evidence="1">Uncharacterized protein</fullName>
    </submittedName>
</protein>
<proteinExistence type="predicted"/>
<evidence type="ECO:0000313" key="2">
    <source>
        <dbReference type="Proteomes" id="UP001057134"/>
    </source>
</evidence>
<dbReference type="Proteomes" id="UP001057134">
    <property type="component" value="Chromosome"/>
</dbReference>
<accession>A0ABY4RXT2</accession>
<organism evidence="1 2">
    <name type="scientific">Paenibacillus konkukensis</name>
    <dbReference type="NCBI Taxonomy" id="2020716"/>
    <lineage>
        <taxon>Bacteria</taxon>
        <taxon>Bacillati</taxon>
        <taxon>Bacillota</taxon>
        <taxon>Bacilli</taxon>
        <taxon>Bacillales</taxon>
        <taxon>Paenibacillaceae</taxon>
        <taxon>Paenibacillus</taxon>
    </lineage>
</organism>
<reference evidence="1" key="1">
    <citation type="submission" date="2018-02" db="EMBL/GenBank/DDBJ databases">
        <authorList>
            <person name="Kim S.-K."/>
            <person name="Jung H.-I."/>
            <person name="Lee S.-W."/>
        </authorList>
    </citation>
    <scope>NUCLEOTIDE SEQUENCE</scope>
    <source>
        <strain evidence="1">SK3146</strain>
    </source>
</reference>
<gene>
    <name evidence="1" type="ORF">SK3146_05520</name>
</gene>
<sequence length="96" mass="10839">MAFVDHMNYANAAGNVYCCLRNKVVSLDDAQLKTYCQGCKMFRGAEPGKSVQCYWNDSRDVSDPHIVYEPQLEFKSMQKRKLRISPPADAAESETA</sequence>
<reference evidence="1" key="2">
    <citation type="journal article" date="2021" name="J Anim Sci Technol">
        <title>Complete genome sequence of Paenibacillus konkukensis sp. nov. SK3146 as a potential probiotic strain.</title>
        <authorList>
            <person name="Jung H.I."/>
            <person name="Park S."/>
            <person name="Niu K.M."/>
            <person name="Lee S.W."/>
            <person name="Kothari D."/>
            <person name="Yi K.J."/>
            <person name="Kim S.K."/>
        </authorList>
    </citation>
    <scope>NUCLEOTIDE SEQUENCE</scope>
    <source>
        <strain evidence="1">SK3146</strain>
    </source>
</reference>
<dbReference type="RefSeq" id="WP_249861785.1">
    <property type="nucleotide sequence ID" value="NZ_CP027059.1"/>
</dbReference>
<evidence type="ECO:0000313" key="1">
    <source>
        <dbReference type="EMBL" id="UQZ86227.1"/>
    </source>
</evidence>
<keyword evidence="2" id="KW-1185">Reference proteome</keyword>
<dbReference type="EMBL" id="CP027059">
    <property type="protein sequence ID" value="UQZ86227.1"/>
    <property type="molecule type" value="Genomic_DNA"/>
</dbReference>
<name>A0ABY4RXT2_9BACL</name>